<evidence type="ECO:0000256" key="4">
    <source>
        <dbReference type="PROSITE-ProRule" id="PRU00504"/>
    </source>
</evidence>
<dbReference type="PROSITE" id="PS51257">
    <property type="entry name" value="PROKAR_LIPOPROTEIN"/>
    <property type="match status" value="1"/>
</dbReference>
<dbReference type="Pfam" id="PF01436">
    <property type="entry name" value="NHL"/>
    <property type="match status" value="2"/>
</dbReference>
<dbReference type="RefSeq" id="WP_106463103.1">
    <property type="nucleotide sequence ID" value="NZ_PXOQ01000008.1"/>
</dbReference>
<name>A0A2T1NBA8_9FLAO</name>
<keyword evidence="1" id="KW-0732">Signal</keyword>
<dbReference type="NCBIfam" id="TIGR04183">
    <property type="entry name" value="Por_Secre_tail"/>
    <property type="match status" value="1"/>
</dbReference>
<evidence type="ECO:0000256" key="1">
    <source>
        <dbReference type="ARBA" id="ARBA00022729"/>
    </source>
</evidence>
<feature type="domain" description="LamG-like jellyroll fold" evidence="5">
    <location>
        <begin position="352"/>
        <end position="479"/>
    </location>
</feature>
<dbReference type="Pfam" id="PF18962">
    <property type="entry name" value="Por_Secre_tail"/>
    <property type="match status" value="1"/>
</dbReference>
<dbReference type="Proteomes" id="UP000238426">
    <property type="component" value="Unassembled WGS sequence"/>
</dbReference>
<evidence type="ECO:0000313" key="6">
    <source>
        <dbReference type="EMBL" id="PSG89429.1"/>
    </source>
</evidence>
<keyword evidence="2" id="KW-0677">Repeat</keyword>
<dbReference type="GO" id="GO:0008270">
    <property type="term" value="F:zinc ion binding"/>
    <property type="evidence" value="ECO:0007669"/>
    <property type="project" value="UniProtKB-KW"/>
</dbReference>
<dbReference type="GO" id="GO:0043161">
    <property type="term" value="P:proteasome-mediated ubiquitin-dependent protein catabolic process"/>
    <property type="evidence" value="ECO:0007669"/>
    <property type="project" value="TreeGrafter"/>
</dbReference>
<dbReference type="InterPro" id="IPR011042">
    <property type="entry name" value="6-blade_b-propeller_TolB-like"/>
</dbReference>
<dbReference type="Pfam" id="PF19081">
    <property type="entry name" value="Ig_7"/>
    <property type="match status" value="2"/>
</dbReference>
<evidence type="ECO:0000259" key="5">
    <source>
        <dbReference type="SMART" id="SM00560"/>
    </source>
</evidence>
<keyword evidence="3" id="KW-1015">Disulfide bond</keyword>
<dbReference type="SUPFAM" id="SSF101898">
    <property type="entry name" value="NHL repeat"/>
    <property type="match status" value="1"/>
</dbReference>
<dbReference type="InterPro" id="IPR001258">
    <property type="entry name" value="NHL_repeat"/>
</dbReference>
<proteinExistence type="predicted"/>
<keyword evidence="7" id="KW-1185">Reference proteome</keyword>
<dbReference type="SMART" id="SM00560">
    <property type="entry name" value="LamGL"/>
    <property type="match status" value="1"/>
</dbReference>
<accession>A0A2T1NBA8</accession>
<dbReference type="InterPro" id="IPR026444">
    <property type="entry name" value="Secre_tail"/>
</dbReference>
<evidence type="ECO:0000313" key="7">
    <source>
        <dbReference type="Proteomes" id="UP000238426"/>
    </source>
</evidence>
<dbReference type="InterPro" id="IPR013320">
    <property type="entry name" value="ConA-like_dom_sf"/>
</dbReference>
<feature type="repeat" description="NHL" evidence="4">
    <location>
        <begin position="1287"/>
        <end position="1317"/>
    </location>
</feature>
<dbReference type="GO" id="GO:0005975">
    <property type="term" value="P:carbohydrate metabolic process"/>
    <property type="evidence" value="ECO:0007669"/>
    <property type="project" value="UniProtKB-ARBA"/>
</dbReference>
<dbReference type="GO" id="GO:0061630">
    <property type="term" value="F:ubiquitin protein ligase activity"/>
    <property type="evidence" value="ECO:0007669"/>
    <property type="project" value="TreeGrafter"/>
</dbReference>
<sequence>MKQKFYTTFIVLFLSCFVKSQNATHLNFDGLDDRVTIPYNNAFNFTIGTVEAWVYIEANSDNKSVVSYRENANSSQTRWSLFINENDNRIGIYDGTSYSSIFYTLNPNTWYHIRWSINSTRTSVFVNGNLQGFVFKTINDVSINVPLTIGAPSSNGVDLNEYFKGHIEDVRIWNGLVTSDFNCELEGNEAGLVAYYKFNQGVDSGSNTSETTIYDATANGFNGTLNNFALSGSNSNWLGGSPLSSLEAPLVSTPINYAYGETTAPLIATSGGSGLLWYTSETGGTGSSTAPTPDTTISGTTSYWVSSTYNDGCESTRSKIDVNVTYLATHLNFDGVNDYVQIPNESNFDFTNQMTIEFWMNSNTLPEQWDALITKGDNSWRVALTATGTIAFAGTNAFTDFYSTTSVTDGNWHHIATTYDGTTAKIYVDGVLENQVGATAFINNSTFNVAIGENLESTGRYFKGNIDDLRIWNIVRNTTQINAEMNCELFGNELGLIAYYQFNQGQDPADNSGINSLIDKTTNSNNGVLNNFALNGSTSNWLSGSPVNSGSIIPNNPIVSPNIAYNLGDTASPLTANVGANGTGLLWYTSSNGGSGSTTAPTPSTAIVGNTSYWVSSTNSNGCESSRVEIVVTVNPSVSPPKTLWLTQIYTGNDKTLADLQVTGTSIKWYDALTDGNLLPISTILTDDSTYFASQTISGTESYTRLPIVVNRILDDSQTINSNSTINDIVTTPSLGSGVQWFTSPTGGVSLQSTDVLSTGTYYVEQNSLDYVETVYSEIDPFGIDIQSDGKIVYSKFNFSDSQVRRIDADGSNLETLGSGFLMPRGIAIQPDNKIIIADMFNNAVKIMNQDGSNILQLGGGFNGPSGVAIQTDGKIIVADYNNNVVKRMDADGSNIITLGSVFSNPSDVAVQSDGKIIVVDQNGIKRIYSDGSNLETLITGSFGGVAIQIDDKIVFSDISSNTIKRIDADGTNIITLATGFNVPQQMAIQQDGRIVIADYDNHSIKRIVAPSNRVPVLITSILNSQIYTGDDKTLADVEITGDSIQWYNSPTGGSLLPSNTSLVDEATYYASQTINGSESSLRLDVTVNRISDNSQTFNYPATVANLVSDPLPNTYGSWFETETATSPIATGTPITNGIYYVTQVTHGFNTEDLGSGFINPFDTTVQQDGKILVADSQNNVVKRMDADGTNIESLGVFGVPIGVTTQSDGKIIVSSNDYTIKRMNSDGSNIEILLEADTSTFPVEYIRSYGIAVQTDGKILFTDNFTNSVKRMNPDGSNIEILGSGFNNPRGVAVQADGKIIIADTGNNAIKRMDANGLNIVTLGSGFNSPHKAEVQPDGKIIISDTGNDAIKRMNADGTNIVTLINGLNSPIGLAIEANDNIILTDSNDNLVKRILQFNATETNRVPVNVDVTTLSTSSFELDNFKIYPNPTSGLFTIKTDKALNVEVYDVTGRLILKDALQTTKTLSLEKQEAGLYLIHLKNNLGQFATIKMIKI</sequence>
<dbReference type="GO" id="GO:0000209">
    <property type="term" value="P:protein polyubiquitination"/>
    <property type="evidence" value="ECO:0007669"/>
    <property type="project" value="TreeGrafter"/>
</dbReference>
<dbReference type="EMBL" id="PXOQ01000008">
    <property type="protein sequence ID" value="PSG89429.1"/>
    <property type="molecule type" value="Genomic_DNA"/>
</dbReference>
<dbReference type="SUPFAM" id="SSF49899">
    <property type="entry name" value="Concanavalin A-like lectins/glucanases"/>
    <property type="match status" value="2"/>
</dbReference>
<evidence type="ECO:0000256" key="3">
    <source>
        <dbReference type="ARBA" id="ARBA00023157"/>
    </source>
</evidence>
<dbReference type="CDD" id="cd05819">
    <property type="entry name" value="NHL"/>
    <property type="match status" value="2"/>
</dbReference>
<feature type="repeat" description="NHL" evidence="4">
    <location>
        <begin position="857"/>
        <end position="892"/>
    </location>
</feature>
<dbReference type="InterPro" id="IPR006558">
    <property type="entry name" value="LamG-like"/>
</dbReference>
<protein>
    <recommendedName>
        <fullName evidence="5">LamG-like jellyroll fold domain-containing protein</fullName>
    </recommendedName>
</protein>
<organism evidence="6 7">
    <name type="scientific">Aurantibacter aestuarii</name>
    <dbReference type="NCBI Taxonomy" id="1266046"/>
    <lineage>
        <taxon>Bacteria</taxon>
        <taxon>Pseudomonadati</taxon>
        <taxon>Bacteroidota</taxon>
        <taxon>Flavobacteriia</taxon>
        <taxon>Flavobacteriales</taxon>
        <taxon>Flavobacteriaceae</taxon>
        <taxon>Aurantibacter</taxon>
    </lineage>
</organism>
<dbReference type="GO" id="GO:0004553">
    <property type="term" value="F:hydrolase activity, hydrolyzing O-glycosyl compounds"/>
    <property type="evidence" value="ECO:0007669"/>
    <property type="project" value="UniProtKB-ARBA"/>
</dbReference>
<dbReference type="PANTHER" id="PTHR24104:SF25">
    <property type="entry name" value="PROTEIN LIN-41"/>
    <property type="match status" value="1"/>
</dbReference>
<dbReference type="PANTHER" id="PTHR24104">
    <property type="entry name" value="E3 UBIQUITIN-PROTEIN LIGASE NHLRC1-RELATED"/>
    <property type="match status" value="1"/>
</dbReference>
<dbReference type="PROSITE" id="PS51125">
    <property type="entry name" value="NHL"/>
    <property type="match status" value="2"/>
</dbReference>
<reference evidence="6 7" key="1">
    <citation type="submission" date="2018-03" db="EMBL/GenBank/DDBJ databases">
        <title>Mesoflavibacter sp. HG37 and Mesoflavibacter sp. HG96 sp.nov., two marine bacteria isolated from seawater of Western Pacific Ocean.</title>
        <authorList>
            <person name="Cheng H."/>
            <person name="Wu Y.-H."/>
            <person name="Guo L.-L."/>
            <person name="Xu X.-W."/>
        </authorList>
    </citation>
    <scope>NUCLEOTIDE SEQUENCE [LARGE SCALE GENOMIC DNA]</scope>
    <source>
        <strain evidence="6 7">KCTC 32269</strain>
    </source>
</reference>
<dbReference type="SUPFAM" id="SSF63825">
    <property type="entry name" value="YWTD domain"/>
    <property type="match status" value="1"/>
</dbReference>
<dbReference type="InterPro" id="IPR050952">
    <property type="entry name" value="TRIM-NHL_E3_ligases"/>
</dbReference>
<evidence type="ECO:0000256" key="2">
    <source>
        <dbReference type="ARBA" id="ARBA00022737"/>
    </source>
</evidence>
<dbReference type="InterPro" id="IPR044023">
    <property type="entry name" value="Ig_7"/>
</dbReference>
<dbReference type="Gene3D" id="2.120.10.30">
    <property type="entry name" value="TolB, C-terminal domain"/>
    <property type="match status" value="4"/>
</dbReference>
<dbReference type="Gene3D" id="2.60.120.200">
    <property type="match status" value="2"/>
</dbReference>
<dbReference type="Pfam" id="PF13385">
    <property type="entry name" value="Laminin_G_3"/>
    <property type="match status" value="2"/>
</dbReference>
<dbReference type="InterPro" id="IPR000033">
    <property type="entry name" value="LDLR_classB_rpt"/>
</dbReference>
<gene>
    <name evidence="6" type="ORF">C7H52_06550</name>
</gene>
<dbReference type="OrthoDB" id="9805017at2"/>
<comment type="caution">
    <text evidence="6">The sequence shown here is derived from an EMBL/GenBank/DDBJ whole genome shotgun (WGS) entry which is preliminary data.</text>
</comment>
<dbReference type="SMART" id="SM00135">
    <property type="entry name" value="LY"/>
    <property type="match status" value="4"/>
</dbReference>